<dbReference type="PANTHER" id="PTHR37023:SF1">
    <property type="entry name" value="ISSOD25 TRANSPOSASE TNPA_ISSOD25"/>
    <property type="match status" value="1"/>
</dbReference>
<keyword evidence="3" id="KW-0614">Plasmid</keyword>
<protein>
    <submittedName>
        <fullName evidence="3">IS91 family transposase</fullName>
    </submittedName>
</protein>
<organism evidence="3 4">
    <name type="scientific">Escherichia coli</name>
    <dbReference type="NCBI Taxonomy" id="562"/>
    <lineage>
        <taxon>Bacteria</taxon>
        <taxon>Pseudomonadati</taxon>
        <taxon>Pseudomonadota</taxon>
        <taxon>Gammaproteobacteria</taxon>
        <taxon>Enterobacterales</taxon>
        <taxon>Enterobacteriaceae</taxon>
        <taxon>Escherichia</taxon>
    </lineage>
</organism>
<evidence type="ECO:0000259" key="2">
    <source>
        <dbReference type="Pfam" id="PF14319"/>
    </source>
</evidence>
<feature type="domain" description="Transposase zinc-binding" evidence="2">
    <location>
        <begin position="33"/>
        <end position="119"/>
    </location>
</feature>
<reference evidence="3 4" key="1">
    <citation type="submission" date="2018-08" db="EMBL/GenBank/DDBJ databases">
        <title>Complete genome sequencing and genomic characterization of five Escherichia coli strains co-producing MCR-1 and ESBLs from different origins in China.</title>
        <authorList>
            <person name="Bai L."/>
        </authorList>
    </citation>
    <scope>NUCLEOTIDE SEQUENCE [LARGE SCALE GENOMIC DNA]</scope>
    <source>
        <strain evidence="4">cq9</strain>
        <plasmid evidence="4">Plasmid unnamed2</plasmid>
    </source>
</reference>
<gene>
    <name evidence="3" type="ORF">DS732_28550</name>
</gene>
<dbReference type="GO" id="GO:0006313">
    <property type="term" value="P:DNA transposition"/>
    <property type="evidence" value="ECO:0007669"/>
    <property type="project" value="InterPro"/>
</dbReference>
<feature type="domain" description="Transposase IS801/IS1294" evidence="1">
    <location>
        <begin position="157"/>
        <end position="336"/>
    </location>
</feature>
<proteinExistence type="predicted"/>
<dbReference type="AlphaFoldDB" id="A0A346GSA4"/>
<evidence type="ECO:0000313" key="4">
    <source>
        <dbReference type="Proteomes" id="UP000256244"/>
    </source>
</evidence>
<accession>A0A346GSA4</accession>
<dbReference type="Pfam" id="PF14319">
    <property type="entry name" value="Zn_Tnp_IS91"/>
    <property type="match status" value="1"/>
</dbReference>
<dbReference type="Pfam" id="PF04986">
    <property type="entry name" value="Y2_Tnp"/>
    <property type="match status" value="1"/>
</dbReference>
<dbReference type="NCBIfam" id="NF033538">
    <property type="entry name" value="transpos_IS91"/>
    <property type="match status" value="1"/>
</dbReference>
<dbReference type="InterPro" id="IPR026889">
    <property type="entry name" value="Zn_Tnp"/>
</dbReference>
<evidence type="ECO:0000259" key="1">
    <source>
        <dbReference type="Pfam" id="PF04986"/>
    </source>
</evidence>
<dbReference type="Proteomes" id="UP000256244">
    <property type="component" value="Plasmid unnamed2"/>
</dbReference>
<dbReference type="PANTHER" id="PTHR37023">
    <property type="entry name" value="TRANSPOSASE"/>
    <property type="match status" value="1"/>
</dbReference>
<geneLocation type="plasmid" evidence="3">
    <name>unnamed2</name>
</geneLocation>
<dbReference type="InterPro" id="IPR007069">
    <property type="entry name" value="Transposase_32"/>
</dbReference>
<dbReference type="GO" id="GO:0004803">
    <property type="term" value="F:transposase activity"/>
    <property type="evidence" value="ECO:0007669"/>
    <property type="project" value="InterPro"/>
</dbReference>
<evidence type="ECO:0000313" key="3">
    <source>
        <dbReference type="EMBL" id="AXO10150.1"/>
    </source>
</evidence>
<dbReference type="InterPro" id="IPR054832">
    <property type="entry name" value="transpos_IS91"/>
</dbReference>
<dbReference type="GO" id="GO:0003677">
    <property type="term" value="F:DNA binding"/>
    <property type="evidence" value="ECO:0007669"/>
    <property type="project" value="InterPro"/>
</dbReference>
<dbReference type="EMBL" id="CP031548">
    <property type="protein sequence ID" value="AXO10150.1"/>
    <property type="molecule type" value="Genomic_DNA"/>
</dbReference>
<name>A0A346GSA4_ECOLX</name>
<sequence>MRHSSLAGWRYPTRLMLPRFADIFQQGNRWLNWLEKQPEGSVRPVVTESVTKIMACGTTLMGYTQWCCSSPDCCHTKKVCFRCKSRSCPHCGVKAGAQWIQYLLSLVPDCPWQHIVFTLPCQYWSLVFHNRWLLAEMSRIAADVILEICHQTDVEPGIFTVIHTWGRDQQWHPHIHLSTTAGGVTSGHTWKNLHFYARKVMSMWRYRITRLLSRKYPELVIPDELAVEGNSKRDWNCFLDTHYRRGWNVNISRGMDNATHVAVYFGSYLKKPPVPMSRLEHYAGQDEIGLRYNSHRTKREEYLLMSGDEFMERFSWHVADKGFRMVRYYGFLSPVKRRLLEEVVYVITETVRKTAMQIRWRGMYQRLLKVDPLKCILCGSQMRFTGLKRGYRLAELVLMHERLARQQVCG</sequence>